<protein>
    <recommendedName>
        <fullName evidence="4">Methyltransferase domain-containing protein</fullName>
    </recommendedName>
</protein>
<evidence type="ECO:0000313" key="2">
    <source>
        <dbReference type="EMBL" id="BDI05407.1"/>
    </source>
</evidence>
<feature type="region of interest" description="Disordered" evidence="1">
    <location>
        <begin position="134"/>
        <end position="161"/>
    </location>
</feature>
<dbReference type="Proteomes" id="UP001057498">
    <property type="component" value="Chromosome"/>
</dbReference>
<dbReference type="EMBL" id="AP025730">
    <property type="protein sequence ID" value="BDI05407.1"/>
    <property type="molecule type" value="Genomic_DNA"/>
</dbReference>
<dbReference type="Gene3D" id="3.40.50.150">
    <property type="entry name" value="Vaccinia Virus protein VP39"/>
    <property type="match status" value="1"/>
</dbReference>
<dbReference type="SUPFAM" id="SSF53335">
    <property type="entry name" value="S-adenosyl-L-methionine-dependent methyltransferases"/>
    <property type="match status" value="1"/>
</dbReference>
<accession>A0ABM7YLT1</accession>
<reference evidence="2" key="1">
    <citation type="submission" date="2022-04" db="EMBL/GenBank/DDBJ databases">
        <title>Whole genome sequence of Sphaerotilus sp. FB-5.</title>
        <authorList>
            <person name="Takeda M."/>
            <person name="Narihara S."/>
            <person name="Akimoto M."/>
            <person name="Akimoto R."/>
            <person name="Nishiyashiki S."/>
            <person name="Murakami T."/>
        </authorList>
    </citation>
    <scope>NUCLEOTIDE SEQUENCE</scope>
    <source>
        <strain evidence="2">FB-5</strain>
    </source>
</reference>
<evidence type="ECO:0000256" key="1">
    <source>
        <dbReference type="SAM" id="MobiDB-lite"/>
    </source>
</evidence>
<keyword evidence="3" id="KW-1185">Reference proteome</keyword>
<proteinExistence type="predicted"/>
<name>A0ABM7YLT1_9BURK</name>
<evidence type="ECO:0008006" key="4">
    <source>
        <dbReference type="Google" id="ProtNLM"/>
    </source>
</evidence>
<organism evidence="2 3">
    <name type="scientific">Sphaerotilus microaerophilus</name>
    <dbReference type="NCBI Taxonomy" id="2914710"/>
    <lineage>
        <taxon>Bacteria</taxon>
        <taxon>Pseudomonadati</taxon>
        <taxon>Pseudomonadota</taxon>
        <taxon>Betaproteobacteria</taxon>
        <taxon>Burkholderiales</taxon>
        <taxon>Sphaerotilaceae</taxon>
        <taxon>Sphaerotilus</taxon>
    </lineage>
</organism>
<gene>
    <name evidence="2" type="ORF">CATMQ487_23770</name>
</gene>
<sequence>MTGVDRDAVAIAPLHELAEIVIADLEGADWPLAGRRFDAVVVTNYLWRPRLADAMDAVAPGGLLLYETFGAQQGEVGRPSRAEFLLQPGELLAALPASNWRVVAYEDGWLDAPRRHVQRVAALRNAGAVPALAPPLGAADTAPSPQHPGHVGPAEGAGSHS</sequence>
<evidence type="ECO:0000313" key="3">
    <source>
        <dbReference type="Proteomes" id="UP001057498"/>
    </source>
</evidence>
<dbReference type="InterPro" id="IPR029063">
    <property type="entry name" value="SAM-dependent_MTases_sf"/>
</dbReference>
<feature type="compositionally biased region" description="Low complexity" evidence="1">
    <location>
        <begin position="134"/>
        <end position="143"/>
    </location>
</feature>